<dbReference type="PANTHER" id="PTHR10663:SF388">
    <property type="entry name" value="GOLGI-SPECIFIC BREFELDIN A-RESISTANCE GUANINE NUCLEOTIDE EXCHANGE FACTOR 1"/>
    <property type="match status" value="1"/>
</dbReference>
<dbReference type="PANTHER" id="PTHR10663">
    <property type="entry name" value="GUANYL-NUCLEOTIDE EXCHANGE FACTOR"/>
    <property type="match status" value="1"/>
</dbReference>
<keyword evidence="3" id="KW-1185">Reference proteome</keyword>
<dbReference type="Proteomes" id="UP000001542">
    <property type="component" value="Unassembled WGS sequence"/>
</dbReference>
<dbReference type="GO" id="GO:0005085">
    <property type="term" value="F:guanyl-nucleotide exchange factor activity"/>
    <property type="evidence" value="ECO:0000318"/>
    <property type="project" value="GO_Central"/>
</dbReference>
<accession>A2DCZ0</accession>
<evidence type="ECO:0000313" key="3">
    <source>
        <dbReference type="Proteomes" id="UP000001542"/>
    </source>
</evidence>
<dbReference type="VEuPathDB" id="TrichDB:TVAG_237900"/>
<dbReference type="SMART" id="SM00222">
    <property type="entry name" value="Sec7"/>
    <property type="match status" value="1"/>
</dbReference>
<evidence type="ECO:0000313" key="2">
    <source>
        <dbReference type="EMBL" id="EAY21764.1"/>
    </source>
</evidence>
<proteinExistence type="predicted"/>
<sequence length="1075" mass="123656">MHHHLFVSDEIHAVDSVLREIKDDPRIEDIKRGLFSLKSTLWIKPLEEQSISDVLQPFLSILDYKDINETIAVTVFKSLHRITHHKVCSDIEKGDFMASNLLKIFNRHTNHPNFNIYAVNTFQIIYELTQGQKVSPQVAINSLECLIEHYPNLKLPLILPYSFSILANSMAMVAIPLSTDLLGYLINMSRYGVPVQRALCIEILAAISASPDIDINLMRPASAALLVDSLNNPDRTYFVPVLRLFFILFSRSWDDHLIEFGTCIDLLLSFINSKTHNADLRADTFELLADFAAIPNFIKQLYSNFNQRDALPNLSDIFLQTICTIAGSDSEIKVSRQLAIGVVSSIVGQLSDFRHRSQSTFIDSLDFNEENRVLKTYKTDVDSLLQGFNTDMTPQVAAHHLLSIGTTPDQLGIFFSKNDNFSLNCLDEFLSLLKLRGLPFEMAIRVYLTVIHFPGEGQVIDRACEHFAKNFYKKNKNLFFKTEASVHILCFAWLMVHTSLHNTSVTEKTTQESFRSMLKGQNEDEDFEEDFLNYLYEDIQKHPLFTELNNQMRTPEYWFITEQRETVLNLRKNTGYEMGVTAALFEKTWRYAASVFSDLFQSGQEQSVDAFTSSVQIASTFHETHIIDNVFKTFCAFSVTSLNGELSLRAIEFVLRIAISYGQDISDWSPFLSLLARYFQHGTIPSLMCTYKDIVNGSFVLINPAMFTLQKENVEVTFSINRRQRSHSSVSQNINDTNLAMMMKNLNPEMIAQASRSFPVNSVQCMLRDFNNSCSLSRVSSDAAIATSLFLINFGCQIIKYNADRVEEIDAYKLFDIAAHVCAVVNRPQAMQSIICIFLPIFDFISPKIFIKGPSLSRMFSQRKFIQQNIEYNILFLRLLLEKEFYHPSLFKMITCPTDSVVLWDLFITIESKIPKTSLECLECVAFLVAGNKVLQITEIENRLQKIQNNENVTNVFNILMNATMNCSEKMKRFSMMMMSFCQIENKVDLLTAEFEPSWLDFLKMSIEFEYKDKRLFEFIDKVLLKFKENEEFVNKTKTFYSVLKRENDLNENNTPQNERRSYLYHIARTLTTII</sequence>
<dbReference type="KEGG" id="tva:5467316"/>
<dbReference type="InParanoid" id="A2DCZ0"/>
<dbReference type="SUPFAM" id="SSF48425">
    <property type="entry name" value="Sec7 domain"/>
    <property type="match status" value="1"/>
</dbReference>
<dbReference type="OrthoDB" id="2157641at2759"/>
<dbReference type="SUPFAM" id="SSF48371">
    <property type="entry name" value="ARM repeat"/>
    <property type="match status" value="1"/>
</dbReference>
<dbReference type="InterPro" id="IPR000904">
    <property type="entry name" value="Sec7_dom"/>
</dbReference>
<dbReference type="GO" id="GO:0016192">
    <property type="term" value="P:vesicle-mediated transport"/>
    <property type="evidence" value="ECO:0007669"/>
    <property type="project" value="UniProtKB-ARBA"/>
</dbReference>
<protein>
    <submittedName>
        <fullName evidence="2">Sec7 domain containing protein</fullName>
    </submittedName>
</protein>
<dbReference type="Pfam" id="PF01369">
    <property type="entry name" value="Sec7"/>
    <property type="match status" value="1"/>
</dbReference>
<dbReference type="InterPro" id="IPR016024">
    <property type="entry name" value="ARM-type_fold"/>
</dbReference>
<dbReference type="VEuPathDB" id="TrichDB:TVAGG3_0606300"/>
<dbReference type="SMR" id="A2DCZ0"/>
<dbReference type="GO" id="GO:0032012">
    <property type="term" value="P:regulation of ARF protein signal transduction"/>
    <property type="evidence" value="ECO:0007669"/>
    <property type="project" value="InterPro"/>
</dbReference>
<reference evidence="2" key="2">
    <citation type="journal article" date="2007" name="Science">
        <title>Draft genome sequence of the sexually transmitted pathogen Trichomonas vaginalis.</title>
        <authorList>
            <person name="Carlton J.M."/>
            <person name="Hirt R.P."/>
            <person name="Silva J.C."/>
            <person name="Delcher A.L."/>
            <person name="Schatz M."/>
            <person name="Zhao Q."/>
            <person name="Wortman J.R."/>
            <person name="Bidwell S.L."/>
            <person name="Alsmark U.C.M."/>
            <person name="Besteiro S."/>
            <person name="Sicheritz-Ponten T."/>
            <person name="Noel C.J."/>
            <person name="Dacks J.B."/>
            <person name="Foster P.G."/>
            <person name="Simillion C."/>
            <person name="Van de Peer Y."/>
            <person name="Miranda-Saavedra D."/>
            <person name="Barton G.J."/>
            <person name="Westrop G.D."/>
            <person name="Mueller S."/>
            <person name="Dessi D."/>
            <person name="Fiori P.L."/>
            <person name="Ren Q."/>
            <person name="Paulsen I."/>
            <person name="Zhang H."/>
            <person name="Bastida-Corcuera F.D."/>
            <person name="Simoes-Barbosa A."/>
            <person name="Brown M.T."/>
            <person name="Hayes R.D."/>
            <person name="Mukherjee M."/>
            <person name="Okumura C.Y."/>
            <person name="Schneider R."/>
            <person name="Smith A.J."/>
            <person name="Vanacova S."/>
            <person name="Villalvazo M."/>
            <person name="Haas B.J."/>
            <person name="Pertea M."/>
            <person name="Feldblyum T.V."/>
            <person name="Utterback T.R."/>
            <person name="Shu C.L."/>
            <person name="Osoegawa K."/>
            <person name="de Jong P.J."/>
            <person name="Hrdy I."/>
            <person name="Horvathova L."/>
            <person name="Zubacova Z."/>
            <person name="Dolezal P."/>
            <person name="Malik S.B."/>
            <person name="Logsdon J.M. Jr."/>
            <person name="Henze K."/>
            <person name="Gupta A."/>
            <person name="Wang C.C."/>
            <person name="Dunne R.L."/>
            <person name="Upcroft J.A."/>
            <person name="Upcroft P."/>
            <person name="White O."/>
            <person name="Salzberg S.L."/>
            <person name="Tang P."/>
            <person name="Chiu C.-H."/>
            <person name="Lee Y.-S."/>
            <person name="Embley T.M."/>
            <person name="Coombs G.H."/>
            <person name="Mottram J.C."/>
            <person name="Tachezy J."/>
            <person name="Fraser-Liggett C.M."/>
            <person name="Johnson P.J."/>
        </authorList>
    </citation>
    <scope>NUCLEOTIDE SEQUENCE [LARGE SCALE GENOMIC DNA]</scope>
    <source>
        <strain evidence="2">G3</strain>
    </source>
</reference>
<feature type="domain" description="SEC7" evidence="1">
    <location>
        <begin position="349"/>
        <end position="542"/>
    </location>
</feature>
<dbReference type="InterPro" id="IPR035999">
    <property type="entry name" value="Sec7_dom_sf"/>
</dbReference>
<gene>
    <name evidence="2" type="ORF">TVAG_237900</name>
</gene>
<dbReference type="EMBL" id="DS113188">
    <property type="protein sequence ID" value="EAY21764.1"/>
    <property type="molecule type" value="Genomic_DNA"/>
</dbReference>
<dbReference type="AlphaFoldDB" id="A2DCZ0"/>
<evidence type="ECO:0000259" key="1">
    <source>
        <dbReference type="PROSITE" id="PS50190"/>
    </source>
</evidence>
<dbReference type="InterPro" id="IPR023394">
    <property type="entry name" value="Sec7_C_sf"/>
</dbReference>
<dbReference type="PROSITE" id="PS50190">
    <property type="entry name" value="SEC7"/>
    <property type="match status" value="1"/>
</dbReference>
<name>A2DCZ0_TRIV3</name>
<reference evidence="2" key="1">
    <citation type="submission" date="2006-10" db="EMBL/GenBank/DDBJ databases">
        <authorList>
            <person name="Amadeo P."/>
            <person name="Zhao Q."/>
            <person name="Wortman J."/>
            <person name="Fraser-Liggett C."/>
            <person name="Carlton J."/>
        </authorList>
    </citation>
    <scope>NUCLEOTIDE SEQUENCE</scope>
    <source>
        <strain evidence="2">G3</strain>
    </source>
</reference>
<organism evidence="2 3">
    <name type="scientific">Trichomonas vaginalis (strain ATCC PRA-98 / G3)</name>
    <dbReference type="NCBI Taxonomy" id="412133"/>
    <lineage>
        <taxon>Eukaryota</taxon>
        <taxon>Metamonada</taxon>
        <taxon>Parabasalia</taxon>
        <taxon>Trichomonadida</taxon>
        <taxon>Trichomonadidae</taxon>
        <taxon>Trichomonas</taxon>
    </lineage>
</organism>
<dbReference type="GO" id="GO:0012505">
    <property type="term" value="C:endomembrane system"/>
    <property type="evidence" value="ECO:0007669"/>
    <property type="project" value="UniProtKB-ARBA"/>
</dbReference>
<dbReference type="GO" id="GO:0005737">
    <property type="term" value="C:cytoplasm"/>
    <property type="evidence" value="ECO:0007669"/>
    <property type="project" value="UniProtKB-ARBA"/>
</dbReference>
<dbReference type="STRING" id="5722.A2DCZ0"/>
<dbReference type="eggNOG" id="KOG0928">
    <property type="taxonomic scope" value="Eukaryota"/>
</dbReference>
<dbReference type="Gene3D" id="1.10.1000.11">
    <property type="entry name" value="Arf Nucleotide-binding Site Opener,domain 2"/>
    <property type="match status" value="1"/>
</dbReference>